<gene>
    <name evidence="3" type="ORF">A3F83_02560</name>
</gene>
<dbReference type="PROSITE" id="PS00758">
    <property type="entry name" value="ARGE_DAPE_CPG2_1"/>
    <property type="match status" value="1"/>
</dbReference>
<evidence type="ECO:0000313" key="3">
    <source>
        <dbReference type="EMBL" id="OGG03666.1"/>
    </source>
</evidence>
<keyword evidence="1" id="KW-0378">Hydrolase</keyword>
<organism evidence="3 4">
    <name type="scientific">Candidatus Glassbacteria bacterium RIFCSPLOWO2_12_FULL_58_11</name>
    <dbReference type="NCBI Taxonomy" id="1817867"/>
    <lineage>
        <taxon>Bacteria</taxon>
        <taxon>Candidatus Glassiibacteriota</taxon>
    </lineage>
</organism>
<dbReference type="Gene3D" id="3.40.630.10">
    <property type="entry name" value="Zn peptidases"/>
    <property type="match status" value="1"/>
</dbReference>
<name>A0A1F5YU95_9BACT</name>
<evidence type="ECO:0000256" key="1">
    <source>
        <dbReference type="ARBA" id="ARBA00022801"/>
    </source>
</evidence>
<accession>A0A1F5YU95</accession>
<dbReference type="Proteomes" id="UP000179129">
    <property type="component" value="Unassembled WGS sequence"/>
</dbReference>
<protein>
    <recommendedName>
        <fullName evidence="2">Peptidase M28 domain-containing protein</fullName>
    </recommendedName>
</protein>
<dbReference type="STRING" id="1817867.A3F83_02560"/>
<dbReference type="InterPro" id="IPR007484">
    <property type="entry name" value="Peptidase_M28"/>
</dbReference>
<dbReference type="GO" id="GO:0006508">
    <property type="term" value="P:proteolysis"/>
    <property type="evidence" value="ECO:0007669"/>
    <property type="project" value="InterPro"/>
</dbReference>
<dbReference type="InterPro" id="IPR001261">
    <property type="entry name" value="ArgE/DapE_CS"/>
</dbReference>
<dbReference type="Pfam" id="PF04389">
    <property type="entry name" value="Peptidase_M28"/>
    <property type="match status" value="1"/>
</dbReference>
<proteinExistence type="predicted"/>
<feature type="domain" description="Peptidase M28" evidence="2">
    <location>
        <begin position="217"/>
        <end position="401"/>
    </location>
</feature>
<sequence length="411" mass="45338">MKRRAFVDLAGKAALLAPFIAGCSINGGLPDNSQQVATPEKRRQYLDSLLKKLCTELGPHPVGSPEYDRAALIVQSEMQMSLPQVFLDAFTFEKWRLNSEPELIVGEQRLETYPGHGASGTPAAGISGVLRKIEDQGGIPYGVFDQASGEMRAYLTLSQYGRAVPRPYYSFGKEIKCLPTFNVGRQDEPVLEEAIEKQTLVTLKALVDFIPDSRTGNVVGSLPGRSKKEILFLAHLDTVYSSPGANDNTASVVAMLMLAHALSGVKPTRTLTFVATTGEEYGKLGALHYAERRRAEGSLGDIEFLVNLDSVTWGPNMKINTADDRLMELIEDIDRDLGLEGTPVRDGRDGFQLDAAPFRESGARAVYVNSTGYSIEYLWHRPEDTPEKVPADCVEIWFRLFEEFTRKLLSA</sequence>
<dbReference type="AlphaFoldDB" id="A0A1F5YU95"/>
<comment type="caution">
    <text evidence="3">The sequence shown here is derived from an EMBL/GenBank/DDBJ whole genome shotgun (WGS) entry which is preliminary data.</text>
</comment>
<dbReference type="EMBL" id="MFIX01000135">
    <property type="protein sequence ID" value="OGG03666.1"/>
    <property type="molecule type" value="Genomic_DNA"/>
</dbReference>
<dbReference type="GO" id="GO:0008235">
    <property type="term" value="F:metalloexopeptidase activity"/>
    <property type="evidence" value="ECO:0007669"/>
    <property type="project" value="InterPro"/>
</dbReference>
<dbReference type="PANTHER" id="PTHR12147">
    <property type="entry name" value="METALLOPEPTIDASE M28 FAMILY MEMBER"/>
    <property type="match status" value="1"/>
</dbReference>
<dbReference type="PROSITE" id="PS51257">
    <property type="entry name" value="PROKAR_LIPOPROTEIN"/>
    <property type="match status" value="1"/>
</dbReference>
<reference evidence="3 4" key="1">
    <citation type="journal article" date="2016" name="Nat. Commun.">
        <title>Thousands of microbial genomes shed light on interconnected biogeochemical processes in an aquifer system.</title>
        <authorList>
            <person name="Anantharaman K."/>
            <person name="Brown C.T."/>
            <person name="Hug L.A."/>
            <person name="Sharon I."/>
            <person name="Castelle C.J."/>
            <person name="Probst A.J."/>
            <person name="Thomas B.C."/>
            <person name="Singh A."/>
            <person name="Wilkins M.J."/>
            <person name="Karaoz U."/>
            <person name="Brodie E.L."/>
            <person name="Williams K.H."/>
            <person name="Hubbard S.S."/>
            <person name="Banfield J.F."/>
        </authorList>
    </citation>
    <scope>NUCLEOTIDE SEQUENCE [LARGE SCALE GENOMIC DNA]</scope>
</reference>
<evidence type="ECO:0000259" key="2">
    <source>
        <dbReference type="Pfam" id="PF04389"/>
    </source>
</evidence>
<evidence type="ECO:0000313" key="4">
    <source>
        <dbReference type="Proteomes" id="UP000179129"/>
    </source>
</evidence>
<dbReference type="PANTHER" id="PTHR12147:SF26">
    <property type="entry name" value="PEPTIDASE M28 DOMAIN-CONTAINING PROTEIN"/>
    <property type="match status" value="1"/>
</dbReference>
<dbReference type="SUPFAM" id="SSF53187">
    <property type="entry name" value="Zn-dependent exopeptidases"/>
    <property type="match status" value="1"/>
</dbReference>
<dbReference type="InterPro" id="IPR045175">
    <property type="entry name" value="M28_fam"/>
</dbReference>